<accession>A0ACB7XLM6</accession>
<keyword evidence="2" id="KW-1185">Reference proteome</keyword>
<sequence length="226" mass="25360">MYQRLQNLRQNTRSVDDDTEEFYQLVARNDLAESTEQQTARYVGGLRQQIQDELMMYDLCSVSDAHQRALVLEKRFNRRPAGNWNSSVRTTAGAAPPVRAVIPQPAVPAANRTATAGFKCFKCGEPGHRMSDYRKGDRPGKALFIDQEGIVQDATEGYDQDAIYDDNNGEMEEIECADSFNTYDIVYLRLLSAPFKGLLQGLFAPLFQPLHRFAGSSCWEGGIGCF</sequence>
<dbReference type="EMBL" id="CM037160">
    <property type="protein sequence ID" value="KAH7841688.1"/>
    <property type="molecule type" value="Genomic_DNA"/>
</dbReference>
<organism evidence="1 2">
    <name type="scientific">Vaccinium darrowii</name>
    <dbReference type="NCBI Taxonomy" id="229202"/>
    <lineage>
        <taxon>Eukaryota</taxon>
        <taxon>Viridiplantae</taxon>
        <taxon>Streptophyta</taxon>
        <taxon>Embryophyta</taxon>
        <taxon>Tracheophyta</taxon>
        <taxon>Spermatophyta</taxon>
        <taxon>Magnoliopsida</taxon>
        <taxon>eudicotyledons</taxon>
        <taxon>Gunneridae</taxon>
        <taxon>Pentapetalae</taxon>
        <taxon>asterids</taxon>
        <taxon>Ericales</taxon>
        <taxon>Ericaceae</taxon>
        <taxon>Vaccinioideae</taxon>
        <taxon>Vaccinieae</taxon>
        <taxon>Vaccinium</taxon>
    </lineage>
</organism>
<protein>
    <submittedName>
        <fullName evidence="1">Uncharacterized protein</fullName>
    </submittedName>
</protein>
<proteinExistence type="predicted"/>
<comment type="caution">
    <text evidence="1">The sequence shown here is derived from an EMBL/GenBank/DDBJ whole genome shotgun (WGS) entry which is preliminary data.</text>
</comment>
<gene>
    <name evidence="1" type="ORF">Vadar_033089</name>
</gene>
<dbReference type="Proteomes" id="UP000828048">
    <property type="component" value="Chromosome 10"/>
</dbReference>
<evidence type="ECO:0000313" key="2">
    <source>
        <dbReference type="Proteomes" id="UP000828048"/>
    </source>
</evidence>
<name>A0ACB7XLM6_9ERIC</name>
<evidence type="ECO:0000313" key="1">
    <source>
        <dbReference type="EMBL" id="KAH7841688.1"/>
    </source>
</evidence>
<reference evidence="1 2" key="1">
    <citation type="journal article" date="2021" name="Hortic Res">
        <title>High-quality reference genome and annotation aids understanding of berry development for evergreen blueberry (Vaccinium darrowii).</title>
        <authorList>
            <person name="Yu J."/>
            <person name="Hulse-Kemp A.M."/>
            <person name="Babiker E."/>
            <person name="Staton M."/>
        </authorList>
    </citation>
    <scope>NUCLEOTIDE SEQUENCE [LARGE SCALE GENOMIC DNA]</scope>
    <source>
        <strain evidence="2">cv. NJ 8807/NJ 8810</strain>
        <tissue evidence="1">Young leaf</tissue>
    </source>
</reference>